<protein>
    <submittedName>
        <fullName evidence="2">Uncharacterized protein</fullName>
    </submittedName>
</protein>
<reference evidence="2 3" key="1">
    <citation type="journal article" date="2024" name="G3 (Bethesda)">
        <title>Genome assembly of Hibiscus sabdariffa L. provides insights into metabolisms of medicinal natural products.</title>
        <authorList>
            <person name="Kim T."/>
        </authorList>
    </citation>
    <scope>NUCLEOTIDE SEQUENCE [LARGE SCALE GENOMIC DNA]</scope>
    <source>
        <strain evidence="2">TK-2024</strain>
        <tissue evidence="2">Old leaves</tissue>
    </source>
</reference>
<organism evidence="2 3">
    <name type="scientific">Hibiscus sabdariffa</name>
    <name type="common">roselle</name>
    <dbReference type="NCBI Taxonomy" id="183260"/>
    <lineage>
        <taxon>Eukaryota</taxon>
        <taxon>Viridiplantae</taxon>
        <taxon>Streptophyta</taxon>
        <taxon>Embryophyta</taxon>
        <taxon>Tracheophyta</taxon>
        <taxon>Spermatophyta</taxon>
        <taxon>Magnoliopsida</taxon>
        <taxon>eudicotyledons</taxon>
        <taxon>Gunneridae</taxon>
        <taxon>Pentapetalae</taxon>
        <taxon>rosids</taxon>
        <taxon>malvids</taxon>
        <taxon>Malvales</taxon>
        <taxon>Malvaceae</taxon>
        <taxon>Malvoideae</taxon>
        <taxon>Hibiscus</taxon>
    </lineage>
</organism>
<accession>A0ABR2SMV7</accession>
<dbReference type="EMBL" id="JBBPBN010000013">
    <property type="protein sequence ID" value="KAK9026592.1"/>
    <property type="molecule type" value="Genomic_DNA"/>
</dbReference>
<feature type="region of interest" description="Disordered" evidence="1">
    <location>
        <begin position="250"/>
        <end position="274"/>
    </location>
</feature>
<dbReference type="Proteomes" id="UP001396334">
    <property type="component" value="Unassembled WGS sequence"/>
</dbReference>
<name>A0ABR2SMV7_9ROSI</name>
<evidence type="ECO:0000313" key="3">
    <source>
        <dbReference type="Proteomes" id="UP001396334"/>
    </source>
</evidence>
<feature type="compositionally biased region" description="Polar residues" evidence="1">
    <location>
        <begin position="252"/>
        <end position="261"/>
    </location>
</feature>
<proteinExistence type="predicted"/>
<comment type="caution">
    <text evidence="2">The sequence shown here is derived from an EMBL/GenBank/DDBJ whole genome shotgun (WGS) entry which is preliminary data.</text>
</comment>
<keyword evidence="3" id="KW-1185">Reference proteome</keyword>
<gene>
    <name evidence="2" type="ORF">V6N11_039427</name>
</gene>
<sequence>MSSWIFITIVYASPNARKRKQIWDPLLNLNPNDDTPWLVGGNFNAILHPDDICGGLGYLTKLENQLKAELDEVLAQEKCIWFQRARTLWIVHRDRNTNFYHALVLAHRWLNFIHGIRSTDGDLCMVQAELKGDSALNDSLSVKSRVPTYESQPLSLVPGVEKLWHTCSSGDESQSPLAPLGAGHSTFDRGCCMHEQQWVRDSVTHDSTTPLVSVPSSPTSDNNCQMQAATNVPMDFMQARDTNEDAELPATNADTVDQGSESEGVGNIPDTNENSEYEQWNTLLQLLQEVRPRNLDKDWVCWSGSGEEKFTMNSVGKVLL</sequence>
<evidence type="ECO:0000313" key="2">
    <source>
        <dbReference type="EMBL" id="KAK9026592.1"/>
    </source>
</evidence>
<evidence type="ECO:0000256" key="1">
    <source>
        <dbReference type="SAM" id="MobiDB-lite"/>
    </source>
</evidence>